<dbReference type="GeneID" id="3501817"/>
<proteinExistence type="predicted"/>
<sequence length="469" mass="53959">MKNVKTPLLTSGSVYNEECLKFMDNLVSFAKECCGLDSSKSFNRVDLKKSILNATRSKSLTKFVQTLSINDKKNLLNLSSMECPVICPTKKMILPPIESMPANIMKSSKKLRNFFGIPELQVCRGCVKKGRCRRYQQVERGVPDLSDLGALMIGMYSICKIHLNGNDLVVPEFAFRELFSVTSILNCLKNYFKDYNIETDIPRGDDDACLRELRRVKRDQEMMKLELLKEKLFNLPKGYNITPKRTTYMTSFQRNLYNKLYGKGKRVDEEYMWVQDLEDNSIPDENSKLEKINKAEIDIKSDPPCSFDGSYSPNIQNKIDKIEDLTTRDIQFRMEYSKPLGTETNLVRYDVMNDKNVEGIKINSTGRFIVDLDSNLRNRDLNDLHYKNDGISMYKVPNTKKLGPLSRFINNLDSCPNDLSFLKRVPYNYKCQSSGEVIKPKGETILEDKENLEQIALALESKENFKATH</sequence>
<protein>
    <submittedName>
        <fullName evidence="1">Uncharacterized protein</fullName>
    </submittedName>
</protein>
<dbReference type="EMBL" id="AAGK01000002">
    <property type="protein sequence ID" value="EAN32360.1"/>
    <property type="molecule type" value="Genomic_DNA"/>
</dbReference>
<dbReference type="InParanoid" id="Q4N663"/>
<gene>
    <name evidence="1" type="ordered locus">TP02_0074</name>
</gene>
<dbReference type="Proteomes" id="UP000001949">
    <property type="component" value="Unassembled WGS sequence"/>
</dbReference>
<accession>Q4N663</accession>
<dbReference type="OMA" id="YSICKIH"/>
<name>Q4N663_THEPA</name>
<dbReference type="RefSeq" id="XP_764643.1">
    <property type="nucleotide sequence ID" value="XM_759550.1"/>
</dbReference>
<dbReference type="eggNOG" id="ENOG502T20G">
    <property type="taxonomic scope" value="Eukaryota"/>
</dbReference>
<comment type="caution">
    <text evidence="1">The sequence shown here is derived from an EMBL/GenBank/DDBJ whole genome shotgun (WGS) entry which is preliminary data.</text>
</comment>
<reference evidence="1 2" key="1">
    <citation type="journal article" date="2005" name="Science">
        <title>Genome sequence of Theileria parva, a bovine pathogen that transforms lymphocytes.</title>
        <authorList>
            <person name="Gardner M.J."/>
            <person name="Bishop R."/>
            <person name="Shah T."/>
            <person name="de Villiers E.P."/>
            <person name="Carlton J.M."/>
            <person name="Hall N."/>
            <person name="Ren Q."/>
            <person name="Paulsen I.T."/>
            <person name="Pain A."/>
            <person name="Berriman M."/>
            <person name="Wilson R.J.M."/>
            <person name="Sato S."/>
            <person name="Ralph S.A."/>
            <person name="Mann D.J."/>
            <person name="Xiong Z."/>
            <person name="Shallom S.J."/>
            <person name="Weidman J."/>
            <person name="Jiang L."/>
            <person name="Lynn J."/>
            <person name="Weaver B."/>
            <person name="Shoaibi A."/>
            <person name="Domingo A.R."/>
            <person name="Wasawo D."/>
            <person name="Crabtree J."/>
            <person name="Wortman J.R."/>
            <person name="Haas B."/>
            <person name="Angiuoli S.V."/>
            <person name="Creasy T.H."/>
            <person name="Lu C."/>
            <person name="Suh B."/>
            <person name="Silva J.C."/>
            <person name="Utterback T.R."/>
            <person name="Feldblyum T.V."/>
            <person name="Pertea M."/>
            <person name="Allen J."/>
            <person name="Nierman W.C."/>
            <person name="Taracha E.L.N."/>
            <person name="Salzberg S.L."/>
            <person name="White O.R."/>
            <person name="Fitzhugh H.A."/>
            <person name="Morzaria S."/>
            <person name="Venter J.C."/>
            <person name="Fraser C.M."/>
            <person name="Nene V."/>
        </authorList>
    </citation>
    <scope>NUCLEOTIDE SEQUENCE [LARGE SCALE GENOMIC DNA]</scope>
    <source>
        <strain evidence="1 2">Muguga</strain>
    </source>
</reference>
<organism evidence="1 2">
    <name type="scientific">Theileria parva</name>
    <name type="common">East coast fever infection agent</name>
    <dbReference type="NCBI Taxonomy" id="5875"/>
    <lineage>
        <taxon>Eukaryota</taxon>
        <taxon>Sar</taxon>
        <taxon>Alveolata</taxon>
        <taxon>Apicomplexa</taxon>
        <taxon>Aconoidasida</taxon>
        <taxon>Piroplasmida</taxon>
        <taxon>Theileriidae</taxon>
        <taxon>Theileria</taxon>
    </lineage>
</organism>
<dbReference type="KEGG" id="tpv:TP02_0074"/>
<keyword evidence="2" id="KW-1185">Reference proteome</keyword>
<dbReference type="AlphaFoldDB" id="Q4N663"/>
<evidence type="ECO:0000313" key="1">
    <source>
        <dbReference type="EMBL" id="EAN32360.1"/>
    </source>
</evidence>
<evidence type="ECO:0000313" key="2">
    <source>
        <dbReference type="Proteomes" id="UP000001949"/>
    </source>
</evidence>
<dbReference type="VEuPathDB" id="PiroplasmaDB:TpMuguga_02g00074"/>